<evidence type="ECO:0000256" key="2">
    <source>
        <dbReference type="ARBA" id="ARBA00022679"/>
    </source>
</evidence>
<protein>
    <recommendedName>
        <fullName evidence="4">Release factor glutamine methyltransferase</fullName>
        <shortName evidence="4">RF MTase</shortName>
        <ecNumber evidence="4">2.1.1.297</ecNumber>
    </recommendedName>
    <alternativeName>
        <fullName evidence="4">N5-glutamine methyltransferase PrmC</fullName>
    </alternativeName>
    <alternativeName>
        <fullName evidence="4">Protein-(glutamine-N5) MTase PrmC</fullName>
    </alternativeName>
    <alternativeName>
        <fullName evidence="4">Protein-glutamine N-methyltransferase PrmC</fullName>
    </alternativeName>
</protein>
<comment type="function">
    <text evidence="4">Methylates the class 1 translation termination release factors RF1/PrfA and RF2/PrfB on the glutamine residue of the universally conserved GGQ motif.</text>
</comment>
<comment type="similarity">
    <text evidence="4">Belongs to the protein N5-glutamine methyltransferase family. PrmC subfamily.</text>
</comment>
<keyword evidence="1 4" id="KW-0489">Methyltransferase</keyword>
<dbReference type="GO" id="GO:0003677">
    <property type="term" value="F:DNA binding"/>
    <property type="evidence" value="ECO:0007669"/>
    <property type="project" value="InterPro"/>
</dbReference>
<dbReference type="InterPro" id="IPR003356">
    <property type="entry name" value="DNA_methylase_A-5"/>
</dbReference>
<organism evidence="7 8">
    <name type="scientific">Candidatus Buchananbacteria bacterium RIFCSPHIGHO2_02_FULL_56_16</name>
    <dbReference type="NCBI Taxonomy" id="1797542"/>
    <lineage>
        <taxon>Bacteria</taxon>
        <taxon>Candidatus Buchananiibacteriota</taxon>
    </lineage>
</organism>
<sequence>MTTIQQALQTAATKFSRTSHTASLDAEVLLSFVLKKPKTFLYTNPEKELTRSQRERFGRLVARRARRVPIAYLTNHKEFYGLDFFVDRRVLVPRPETELLVDVIIEQIANGKSQMANRELTIADVGTGSGALIITLAKLLPTICDSRFAIRYYGTDTSQPALAVARKNAAAHRVNVTLLRGSLLAPLKGKRVDILVANLPYLTPAQYQKNRDLRFEPRSALVAGRDGLEAYRHLFEHLERDGLDPRLIICEIDPSQSRPIIALARHHFPAAHRLIKKDLTGKNRVLIIKKNKAQTQ</sequence>
<comment type="caution">
    <text evidence="7">The sequence shown here is derived from an EMBL/GenBank/DDBJ whole genome shotgun (WGS) entry which is preliminary data.</text>
</comment>
<dbReference type="NCBIfam" id="TIGR03534">
    <property type="entry name" value="RF_mod_PrmC"/>
    <property type="match status" value="1"/>
</dbReference>
<accession>A0A1G1YIW5</accession>
<dbReference type="InterPro" id="IPR019874">
    <property type="entry name" value="RF_methyltr_PrmC"/>
</dbReference>
<comment type="catalytic activity">
    <reaction evidence="4">
        <text>L-glutaminyl-[peptide chain release factor] + S-adenosyl-L-methionine = N(5)-methyl-L-glutaminyl-[peptide chain release factor] + S-adenosyl-L-homocysteine + H(+)</text>
        <dbReference type="Rhea" id="RHEA:42896"/>
        <dbReference type="Rhea" id="RHEA-COMP:10271"/>
        <dbReference type="Rhea" id="RHEA-COMP:10272"/>
        <dbReference type="ChEBI" id="CHEBI:15378"/>
        <dbReference type="ChEBI" id="CHEBI:30011"/>
        <dbReference type="ChEBI" id="CHEBI:57856"/>
        <dbReference type="ChEBI" id="CHEBI:59789"/>
        <dbReference type="ChEBI" id="CHEBI:61891"/>
        <dbReference type="EC" id="2.1.1.297"/>
    </reaction>
</comment>
<reference evidence="7 8" key="1">
    <citation type="journal article" date="2016" name="Nat. Commun.">
        <title>Thousands of microbial genomes shed light on interconnected biogeochemical processes in an aquifer system.</title>
        <authorList>
            <person name="Anantharaman K."/>
            <person name="Brown C.T."/>
            <person name="Hug L.A."/>
            <person name="Sharon I."/>
            <person name="Castelle C.J."/>
            <person name="Probst A.J."/>
            <person name="Thomas B.C."/>
            <person name="Singh A."/>
            <person name="Wilkins M.J."/>
            <person name="Karaoz U."/>
            <person name="Brodie E.L."/>
            <person name="Williams K.H."/>
            <person name="Hubbard S.S."/>
            <person name="Banfield J.F."/>
        </authorList>
    </citation>
    <scope>NUCLEOTIDE SEQUENCE [LARGE SCALE GENOMIC DNA]</scope>
</reference>
<evidence type="ECO:0000313" key="7">
    <source>
        <dbReference type="EMBL" id="OGY52229.1"/>
    </source>
</evidence>
<dbReference type="GO" id="GO:0032259">
    <property type="term" value="P:methylation"/>
    <property type="evidence" value="ECO:0007669"/>
    <property type="project" value="UniProtKB-KW"/>
</dbReference>
<feature type="binding site" evidence="4">
    <location>
        <begin position="126"/>
        <end position="130"/>
    </location>
    <ligand>
        <name>S-adenosyl-L-methionine</name>
        <dbReference type="ChEBI" id="CHEBI:59789"/>
    </ligand>
</feature>
<dbReference type="EC" id="2.1.1.297" evidence="4"/>
<name>A0A1G1YIW5_9BACT</name>
<evidence type="ECO:0000259" key="5">
    <source>
        <dbReference type="Pfam" id="PF02384"/>
    </source>
</evidence>
<dbReference type="InterPro" id="IPR050320">
    <property type="entry name" value="N5-glutamine_MTase"/>
</dbReference>
<dbReference type="STRING" id="1797542.A3J59_04450"/>
<evidence type="ECO:0000256" key="3">
    <source>
        <dbReference type="ARBA" id="ARBA00022691"/>
    </source>
</evidence>
<dbReference type="Gene3D" id="1.10.8.10">
    <property type="entry name" value="DNA helicase RuvA subunit, C-terminal domain"/>
    <property type="match status" value="1"/>
</dbReference>
<dbReference type="InterPro" id="IPR004556">
    <property type="entry name" value="HemK-like"/>
</dbReference>
<evidence type="ECO:0000313" key="8">
    <source>
        <dbReference type="Proteomes" id="UP000177310"/>
    </source>
</evidence>
<dbReference type="PANTHER" id="PTHR18895">
    <property type="entry name" value="HEMK METHYLTRANSFERASE"/>
    <property type="match status" value="1"/>
</dbReference>
<dbReference type="GO" id="GO:0102559">
    <property type="term" value="F:peptide chain release factor N(5)-glutamine methyltransferase activity"/>
    <property type="evidence" value="ECO:0007669"/>
    <property type="project" value="UniProtKB-EC"/>
</dbReference>
<gene>
    <name evidence="4" type="primary">prmC</name>
    <name evidence="7" type="ORF">A3J59_04450</name>
</gene>
<dbReference type="Pfam" id="PF17827">
    <property type="entry name" value="PrmC_N"/>
    <property type="match status" value="1"/>
</dbReference>
<dbReference type="EMBL" id="MHIL01000007">
    <property type="protein sequence ID" value="OGY52229.1"/>
    <property type="molecule type" value="Genomic_DNA"/>
</dbReference>
<feature type="binding site" evidence="4">
    <location>
        <position position="156"/>
    </location>
    <ligand>
        <name>S-adenosyl-L-methionine</name>
        <dbReference type="ChEBI" id="CHEBI:59789"/>
    </ligand>
</feature>
<keyword evidence="2 4" id="KW-0808">Transferase</keyword>
<dbReference type="Pfam" id="PF02384">
    <property type="entry name" value="N6_Mtase"/>
    <property type="match status" value="1"/>
</dbReference>
<dbReference type="InterPro" id="IPR040758">
    <property type="entry name" value="PrmC_N"/>
</dbReference>
<evidence type="ECO:0000256" key="1">
    <source>
        <dbReference type="ARBA" id="ARBA00022603"/>
    </source>
</evidence>
<dbReference type="NCBIfam" id="TIGR00536">
    <property type="entry name" value="hemK_fam"/>
    <property type="match status" value="1"/>
</dbReference>
<evidence type="ECO:0000259" key="6">
    <source>
        <dbReference type="Pfam" id="PF17827"/>
    </source>
</evidence>
<feature type="domain" description="DNA methylase adenine-specific" evidence="5">
    <location>
        <begin position="97"/>
        <end position="242"/>
    </location>
</feature>
<dbReference type="Gene3D" id="3.40.50.150">
    <property type="entry name" value="Vaccinia Virus protein VP39"/>
    <property type="match status" value="1"/>
</dbReference>
<dbReference type="SUPFAM" id="SSF53335">
    <property type="entry name" value="S-adenosyl-L-methionine-dependent methyltransferases"/>
    <property type="match status" value="1"/>
</dbReference>
<dbReference type="CDD" id="cd02440">
    <property type="entry name" value="AdoMet_MTases"/>
    <property type="match status" value="1"/>
</dbReference>
<feature type="binding site" evidence="4">
    <location>
        <position position="198"/>
    </location>
    <ligand>
        <name>S-adenosyl-L-methionine</name>
        <dbReference type="ChEBI" id="CHEBI:59789"/>
    </ligand>
</feature>
<evidence type="ECO:0000256" key="4">
    <source>
        <dbReference type="HAMAP-Rule" id="MF_02126"/>
    </source>
</evidence>
<dbReference type="HAMAP" id="MF_02126">
    <property type="entry name" value="RF_methyltr_PrmC"/>
    <property type="match status" value="1"/>
</dbReference>
<dbReference type="InterPro" id="IPR029063">
    <property type="entry name" value="SAM-dependent_MTases_sf"/>
</dbReference>
<feature type="domain" description="Release factor glutamine methyltransferase N-terminal" evidence="6">
    <location>
        <begin position="6"/>
        <end position="74"/>
    </location>
</feature>
<dbReference type="AlphaFoldDB" id="A0A1G1YIW5"/>
<proteinExistence type="inferred from homology"/>
<dbReference type="Proteomes" id="UP000177310">
    <property type="component" value="Unassembled WGS sequence"/>
</dbReference>
<keyword evidence="3 4" id="KW-0949">S-adenosyl-L-methionine</keyword>
<comment type="caution">
    <text evidence="4">Lacks conserved residue(s) required for the propagation of feature annotation.</text>
</comment>
<dbReference type="PANTHER" id="PTHR18895:SF74">
    <property type="entry name" value="MTRF1L RELEASE FACTOR GLUTAMINE METHYLTRANSFERASE"/>
    <property type="match status" value="1"/>
</dbReference>